<dbReference type="AlphaFoldDB" id="A0A326TWN8"/>
<dbReference type="PROSITE" id="PS50943">
    <property type="entry name" value="HTH_CROC1"/>
    <property type="match status" value="1"/>
</dbReference>
<dbReference type="Pfam" id="PF01381">
    <property type="entry name" value="HTH_3"/>
    <property type="match status" value="1"/>
</dbReference>
<comment type="caution">
    <text evidence="2">The sequence shown here is derived from an EMBL/GenBank/DDBJ whole genome shotgun (WGS) entry which is preliminary data.</text>
</comment>
<dbReference type="InterPro" id="IPR010982">
    <property type="entry name" value="Lambda_DNA-bd_dom_sf"/>
</dbReference>
<accession>A0A326TWN8</accession>
<organism evidence="2 3">
    <name type="scientific">Thermosporothrix hazakensis</name>
    <dbReference type="NCBI Taxonomy" id="644383"/>
    <lineage>
        <taxon>Bacteria</taxon>
        <taxon>Bacillati</taxon>
        <taxon>Chloroflexota</taxon>
        <taxon>Ktedonobacteria</taxon>
        <taxon>Ktedonobacterales</taxon>
        <taxon>Thermosporotrichaceae</taxon>
        <taxon>Thermosporothrix</taxon>
    </lineage>
</organism>
<dbReference type="SMART" id="SM00530">
    <property type="entry name" value="HTH_XRE"/>
    <property type="match status" value="1"/>
</dbReference>
<gene>
    <name evidence="2" type="ORF">EI42_05868</name>
</gene>
<reference evidence="2 3" key="1">
    <citation type="submission" date="2018-06" db="EMBL/GenBank/DDBJ databases">
        <title>Genomic Encyclopedia of Archaeal and Bacterial Type Strains, Phase II (KMG-II): from individual species to whole genera.</title>
        <authorList>
            <person name="Goeker M."/>
        </authorList>
    </citation>
    <scope>NUCLEOTIDE SEQUENCE [LARGE SCALE GENOMIC DNA]</scope>
    <source>
        <strain evidence="2 3">ATCC BAA-1881</strain>
    </source>
</reference>
<name>A0A326TWN8_THEHA</name>
<keyword evidence="3" id="KW-1185">Reference proteome</keyword>
<sequence length="73" mass="8559">MLTGKHLRFYRVVHGLTQKQLAERVGMGRNTIMTIETQNRVIRNIEQLMALQKALHIPYEEIGFMPVEKKQSH</sequence>
<dbReference type="EMBL" id="QKUF01000041">
    <property type="protein sequence ID" value="PZW20722.1"/>
    <property type="molecule type" value="Genomic_DNA"/>
</dbReference>
<evidence type="ECO:0000313" key="2">
    <source>
        <dbReference type="EMBL" id="PZW20722.1"/>
    </source>
</evidence>
<dbReference type="OrthoDB" id="9814553at2"/>
<dbReference type="CDD" id="cd00093">
    <property type="entry name" value="HTH_XRE"/>
    <property type="match status" value="1"/>
</dbReference>
<dbReference type="Proteomes" id="UP000248806">
    <property type="component" value="Unassembled WGS sequence"/>
</dbReference>
<evidence type="ECO:0000313" key="3">
    <source>
        <dbReference type="Proteomes" id="UP000248806"/>
    </source>
</evidence>
<feature type="domain" description="HTH cro/C1-type" evidence="1">
    <location>
        <begin position="7"/>
        <end position="62"/>
    </location>
</feature>
<protein>
    <submittedName>
        <fullName evidence="2">Helix-turn-helix protein</fullName>
    </submittedName>
</protein>
<dbReference type="RefSeq" id="WP_111326096.1">
    <property type="nucleotide sequence ID" value="NZ_BIFX01000001.1"/>
</dbReference>
<dbReference type="GO" id="GO:0003677">
    <property type="term" value="F:DNA binding"/>
    <property type="evidence" value="ECO:0007669"/>
    <property type="project" value="InterPro"/>
</dbReference>
<evidence type="ECO:0000259" key="1">
    <source>
        <dbReference type="PROSITE" id="PS50943"/>
    </source>
</evidence>
<dbReference type="Gene3D" id="1.10.260.40">
    <property type="entry name" value="lambda repressor-like DNA-binding domains"/>
    <property type="match status" value="1"/>
</dbReference>
<dbReference type="SUPFAM" id="SSF47413">
    <property type="entry name" value="lambda repressor-like DNA-binding domains"/>
    <property type="match status" value="1"/>
</dbReference>
<proteinExistence type="predicted"/>
<dbReference type="InterPro" id="IPR001387">
    <property type="entry name" value="Cro/C1-type_HTH"/>
</dbReference>